<evidence type="ECO:0000256" key="4">
    <source>
        <dbReference type="ARBA" id="ARBA00022801"/>
    </source>
</evidence>
<name>A0AAD2FUG1_9STRA</name>
<evidence type="ECO:0000256" key="7">
    <source>
        <dbReference type="SAM" id="MobiDB-lite"/>
    </source>
</evidence>
<dbReference type="Gene3D" id="3.90.79.10">
    <property type="entry name" value="Nucleoside Triphosphate Pyrophosphohydrolase"/>
    <property type="match status" value="1"/>
</dbReference>
<comment type="caution">
    <text evidence="8">The sequence shown here is derived from an EMBL/GenBank/DDBJ whole genome shotgun (WGS) entry which is preliminary data.</text>
</comment>
<feature type="compositionally biased region" description="Basic and acidic residues" evidence="7">
    <location>
        <begin position="58"/>
        <end position="95"/>
    </location>
</feature>
<reference evidence="8" key="1">
    <citation type="submission" date="2023-08" db="EMBL/GenBank/DDBJ databases">
        <authorList>
            <person name="Audoor S."/>
            <person name="Bilcke G."/>
        </authorList>
    </citation>
    <scope>NUCLEOTIDE SEQUENCE</scope>
</reference>
<dbReference type="PANTHER" id="PTHR12992">
    <property type="entry name" value="NUDIX HYDROLASE"/>
    <property type="match status" value="1"/>
</dbReference>
<evidence type="ECO:0000256" key="5">
    <source>
        <dbReference type="ARBA" id="ARBA00022842"/>
    </source>
</evidence>
<sequence>MNAGRRMILKQSRILRLSTGPKFGSSALRFPIRSHSSSMPKDDSELKGSGSENGTTIREGRVRLRLPKDDSELKRSESANGKTMKEGRDEIRVPRENSAAVHHTDEESQHQRVWLPSSADEPLFWNEDVVKRNTQDPHNLSRLLDRIEKQELEGGRYRMKQYGVLHEDPAEDMRLLSENYTIPALASALRDREDVLQYCAQLADEGDFEKLQDHLHNFHPSVVLNRRNERRVLDVRKPLNAASLETIRKALMRMPRRVTQAHSKRAGVVIAICHVDGVPSIILERRAETLRAHPDEVCSVADKTIVETCLREMKEEIGGLNFDYHGDDGGYGISVLGVLRCNWGEVHHMVGVAVTPVVCFLGQDLAEIDLKPNPDEVSEVFTVPLASVMDKSQWLYKDDHAPIFVGGPYLIFGLTGYIMDRFFKDILLPNNVKE</sequence>
<evidence type="ECO:0000313" key="9">
    <source>
        <dbReference type="Proteomes" id="UP001295423"/>
    </source>
</evidence>
<evidence type="ECO:0008006" key="10">
    <source>
        <dbReference type="Google" id="ProtNLM"/>
    </source>
</evidence>
<evidence type="ECO:0000256" key="3">
    <source>
        <dbReference type="ARBA" id="ARBA00022723"/>
    </source>
</evidence>
<dbReference type="InterPro" id="IPR015797">
    <property type="entry name" value="NUDIX_hydrolase-like_dom_sf"/>
</dbReference>
<dbReference type="AlphaFoldDB" id="A0AAD2FUG1"/>
<gene>
    <name evidence="8" type="ORF">CYCCA115_LOCUS14328</name>
</gene>
<dbReference type="CDD" id="cd03426">
    <property type="entry name" value="NUDIX_CoAse_Nudt7"/>
    <property type="match status" value="1"/>
</dbReference>
<dbReference type="EMBL" id="CAKOGP040001836">
    <property type="protein sequence ID" value="CAJ1953725.1"/>
    <property type="molecule type" value="Genomic_DNA"/>
</dbReference>
<dbReference type="SUPFAM" id="SSF55811">
    <property type="entry name" value="Nudix"/>
    <property type="match status" value="1"/>
</dbReference>
<proteinExistence type="predicted"/>
<keyword evidence="4" id="KW-0378">Hydrolase</keyword>
<accession>A0AAD2FUG1</accession>
<keyword evidence="9" id="KW-1185">Reference proteome</keyword>
<feature type="region of interest" description="Disordered" evidence="7">
    <location>
        <begin position="25"/>
        <end position="113"/>
    </location>
</feature>
<dbReference type="InterPro" id="IPR045121">
    <property type="entry name" value="CoAse"/>
</dbReference>
<keyword evidence="6" id="KW-0464">Manganese</keyword>
<dbReference type="GO" id="GO:0046872">
    <property type="term" value="F:metal ion binding"/>
    <property type="evidence" value="ECO:0007669"/>
    <property type="project" value="UniProtKB-KW"/>
</dbReference>
<protein>
    <recommendedName>
        <fullName evidence="10">Nudix hydrolase domain-containing protein</fullName>
    </recommendedName>
</protein>
<dbReference type="GO" id="GO:0010945">
    <property type="term" value="F:coenzyme A diphosphatase activity"/>
    <property type="evidence" value="ECO:0007669"/>
    <property type="project" value="InterPro"/>
</dbReference>
<evidence type="ECO:0000313" key="8">
    <source>
        <dbReference type="EMBL" id="CAJ1953725.1"/>
    </source>
</evidence>
<organism evidence="8 9">
    <name type="scientific">Cylindrotheca closterium</name>
    <dbReference type="NCBI Taxonomy" id="2856"/>
    <lineage>
        <taxon>Eukaryota</taxon>
        <taxon>Sar</taxon>
        <taxon>Stramenopiles</taxon>
        <taxon>Ochrophyta</taxon>
        <taxon>Bacillariophyta</taxon>
        <taxon>Bacillariophyceae</taxon>
        <taxon>Bacillariophycidae</taxon>
        <taxon>Bacillariales</taxon>
        <taxon>Bacillariaceae</taxon>
        <taxon>Cylindrotheca</taxon>
    </lineage>
</organism>
<dbReference type="Proteomes" id="UP001295423">
    <property type="component" value="Unassembled WGS sequence"/>
</dbReference>
<evidence type="ECO:0000256" key="6">
    <source>
        <dbReference type="ARBA" id="ARBA00023211"/>
    </source>
</evidence>
<comment type="cofactor">
    <cofactor evidence="1">
        <name>Mn(2+)</name>
        <dbReference type="ChEBI" id="CHEBI:29035"/>
    </cofactor>
</comment>
<keyword evidence="3" id="KW-0479">Metal-binding</keyword>
<comment type="cofactor">
    <cofactor evidence="2">
        <name>Mg(2+)</name>
        <dbReference type="ChEBI" id="CHEBI:18420"/>
    </cofactor>
</comment>
<dbReference type="PANTHER" id="PTHR12992:SF11">
    <property type="entry name" value="MITOCHONDRIAL COENZYME A DIPHOSPHATASE NUDT8"/>
    <property type="match status" value="1"/>
</dbReference>
<evidence type="ECO:0000256" key="2">
    <source>
        <dbReference type="ARBA" id="ARBA00001946"/>
    </source>
</evidence>
<evidence type="ECO:0000256" key="1">
    <source>
        <dbReference type="ARBA" id="ARBA00001936"/>
    </source>
</evidence>
<keyword evidence="5" id="KW-0460">Magnesium</keyword>